<protein>
    <submittedName>
        <fullName evidence="2">Uncharacterized protein</fullName>
    </submittedName>
</protein>
<dbReference type="EMBL" id="BPVZ01000002">
    <property type="protein sequence ID" value="GKU88057.1"/>
    <property type="molecule type" value="Genomic_DNA"/>
</dbReference>
<dbReference type="AlphaFoldDB" id="A0AAV5HGW2"/>
<dbReference type="Pfam" id="PF04646">
    <property type="entry name" value="DUF604"/>
    <property type="match status" value="1"/>
</dbReference>
<feature type="transmembrane region" description="Helical" evidence="1">
    <location>
        <begin position="28"/>
        <end position="48"/>
    </location>
</feature>
<proteinExistence type="predicted"/>
<name>A0AAV5HGW2_9ROSI</name>
<keyword evidence="1" id="KW-1133">Transmembrane helix</keyword>
<dbReference type="Proteomes" id="UP001054252">
    <property type="component" value="Unassembled WGS sequence"/>
</dbReference>
<organism evidence="2 3">
    <name type="scientific">Rubroshorea leprosula</name>
    <dbReference type="NCBI Taxonomy" id="152421"/>
    <lineage>
        <taxon>Eukaryota</taxon>
        <taxon>Viridiplantae</taxon>
        <taxon>Streptophyta</taxon>
        <taxon>Embryophyta</taxon>
        <taxon>Tracheophyta</taxon>
        <taxon>Spermatophyta</taxon>
        <taxon>Magnoliopsida</taxon>
        <taxon>eudicotyledons</taxon>
        <taxon>Gunneridae</taxon>
        <taxon>Pentapetalae</taxon>
        <taxon>rosids</taxon>
        <taxon>malvids</taxon>
        <taxon>Malvales</taxon>
        <taxon>Dipterocarpaceae</taxon>
        <taxon>Rubroshorea</taxon>
    </lineage>
</organism>
<dbReference type="FunFam" id="3.90.550.50:FF:000006">
    <property type="entry name" value="Fringe-related protein-like"/>
    <property type="match status" value="1"/>
</dbReference>
<reference evidence="2 3" key="1">
    <citation type="journal article" date="2021" name="Commun. Biol.">
        <title>The genome of Shorea leprosula (Dipterocarpaceae) highlights the ecological relevance of drought in aseasonal tropical rainforests.</title>
        <authorList>
            <person name="Ng K.K.S."/>
            <person name="Kobayashi M.J."/>
            <person name="Fawcett J.A."/>
            <person name="Hatakeyama M."/>
            <person name="Paape T."/>
            <person name="Ng C.H."/>
            <person name="Ang C.C."/>
            <person name="Tnah L.H."/>
            <person name="Lee C.T."/>
            <person name="Nishiyama T."/>
            <person name="Sese J."/>
            <person name="O'Brien M.J."/>
            <person name="Copetti D."/>
            <person name="Mohd Noor M.I."/>
            <person name="Ong R.C."/>
            <person name="Putra M."/>
            <person name="Sireger I.Z."/>
            <person name="Indrioko S."/>
            <person name="Kosugi Y."/>
            <person name="Izuno A."/>
            <person name="Isagi Y."/>
            <person name="Lee S.L."/>
            <person name="Shimizu K.K."/>
        </authorList>
    </citation>
    <scope>NUCLEOTIDE SEQUENCE [LARGE SCALE GENOMIC DNA]</scope>
    <source>
        <strain evidence="2">214</strain>
    </source>
</reference>
<evidence type="ECO:0000313" key="2">
    <source>
        <dbReference type="EMBL" id="GKU88057.1"/>
    </source>
</evidence>
<comment type="caution">
    <text evidence="2">The sequence shown here is derived from an EMBL/GenBank/DDBJ whole genome shotgun (WGS) entry which is preliminary data.</text>
</comment>
<dbReference type="InterPro" id="IPR006740">
    <property type="entry name" value="DUF604"/>
</dbReference>
<keyword evidence="1" id="KW-0472">Membrane</keyword>
<keyword evidence="3" id="KW-1185">Reference proteome</keyword>
<evidence type="ECO:0000256" key="1">
    <source>
        <dbReference type="SAM" id="Phobius"/>
    </source>
</evidence>
<gene>
    <name evidence="2" type="ORF">SLEP1_g2366</name>
</gene>
<keyword evidence="1" id="KW-0812">Transmembrane</keyword>
<sequence length="509" mass="58572">MKNNPNERESNWMWDRCMKNPPIFPWSYHRVIVCSLALFCVVNVVYWVSFLNSSDSSDQKYSAVNTFRSSVLLGYFSPKVSAPVLPQTPQKVPEKTSLRYIVFGIASSSKLWNHRKQYLKLWWRPNQMRGAVWLDKPVANGSDDHLLPPIKISSNTFQFNYEYPGGHRSALRISRIVSETLRLGFKHVRWLVMGDDDTFFVPDNLVSVLSKYDHTQYYYIGSSSESHTQNINFSYIMAYGGGGFAISYPLAKALAKMQDRCIQRHSALYGSDDRIQACMSELGVPLTKEPGFHQFDVYGNIFGLLTAHPIAPLVSLHHLDIVEPIFPQLDRIRALQLLTKPMNLDPAGLMQQTVCYDKTRNWTVSVSWGYAVQLIGSIVSVREMEIPTRTFLHWYRKNDKLGYSFNTRPVSRHVCDKPSVYYISNVFFDTKMNKTASEYVGSQFPNPDCKRNIPVPSLIKRVEVYKRPDPHVWERAPRRNCCRVLPTEKQDTIVVDVGACKEDEIIELR</sequence>
<accession>A0AAV5HGW2</accession>
<evidence type="ECO:0000313" key="3">
    <source>
        <dbReference type="Proteomes" id="UP001054252"/>
    </source>
</evidence>
<dbReference type="PANTHER" id="PTHR10811">
    <property type="entry name" value="FRINGE-RELATED"/>
    <property type="match status" value="1"/>
</dbReference>
<dbReference type="Gene3D" id="3.90.550.50">
    <property type="match status" value="1"/>
</dbReference>